<feature type="domain" description="DUF7223" evidence="4">
    <location>
        <begin position="429"/>
        <end position="630"/>
    </location>
</feature>
<proteinExistence type="predicted"/>
<comment type="caution">
    <text evidence="5">The sequence shown here is derived from an EMBL/GenBank/DDBJ whole genome shotgun (WGS) entry which is preliminary data.</text>
</comment>
<feature type="compositionally biased region" description="Polar residues" evidence="1">
    <location>
        <begin position="214"/>
        <end position="224"/>
    </location>
</feature>
<keyword evidence="6" id="KW-1185">Reference proteome</keyword>
<dbReference type="Pfam" id="PF23865">
    <property type="entry name" value="DUF7223"/>
    <property type="match status" value="1"/>
</dbReference>
<feature type="chain" id="PRO_5007896656" evidence="2">
    <location>
        <begin position="21"/>
        <end position="884"/>
    </location>
</feature>
<sequence length="884" mass="96440">MMLPSSLFVAFSVLATTASSREGLHKATYGLLQVSPSFSGKGVSLYPAHHPDHDPYDLEHLTPKLENELYYSQEGHRPAMHGAKHSNMKAVFNHPTVVLDYSSHLTSLQCPASGIMKACFRPEAFEHVQSTWNISVLSIVTYHVGCGDEYNGQRSYFVAESLQFDVKSSCVSLNATSIDHEHALSSGEITWGTYEHPEYRKKVPVKGHVRVTRRTASQRETSSMYRRDDGNETEVDLDDLLGDPGTDDEADRGESIDLNNNGSALVDFFGTDNFDMSDIADPVPQDEDLDFIKEDGKIGTDEEENSPKRFRQRASPSLWDARDSHLRLEDRGIVEFFQGLYNGVKSFFQSIGDFFKQAVGLITSVGKIIVASAIVAAKLIAVPFGVPFDHSYHNDFRFTHNVIGEASNRPPKIFGYEDGFNLAGTGGIFSIQCAKCGVHGDFSVDGRLAFSLKDGITDGRVSLTNNDSFTVDAVFGITLEVQYDKSVKGFDKQIAAVPLSPLTIPGILTLGPQLALSGALDLVLNGKAELLIGGSLVMNPGTAALSLVKKEDNKLDGFQTTFTPVAKFTGTLTAAVELGLPVTLEVGIDVLNGKFKKTVGLVNKPSVYASASVTNNPDAKCNNGVELRAGVKNRIYVQALELWDYDIRTDILYEKGIACVTEDGFDTTAVEPDVSVFDFVSGKLDGADIANVTPQINDVAANLTSNHGTNVGFRIIMDEDKTSILVSGQDGHIYLVGTDELYDVSSPWGTIDLKSNGVNLDVFGRIMAYYPDKYARLIADVGMYEPDKVPDKERAAALVNLKTDDKDFGISTLLLTRNGKNALYYPTFCKTDKGLRLYGTYMVVDKNGQVRANSATVANIKRGLAQFGAGRPCRTVRLTTKLVD</sequence>
<evidence type="ECO:0000313" key="5">
    <source>
        <dbReference type="EMBL" id="OAA74540.1"/>
    </source>
</evidence>
<evidence type="ECO:0000259" key="4">
    <source>
        <dbReference type="Pfam" id="PF23865"/>
    </source>
</evidence>
<organism evidence="5 6">
    <name type="scientific">Akanthomyces lecanii RCEF 1005</name>
    <dbReference type="NCBI Taxonomy" id="1081108"/>
    <lineage>
        <taxon>Eukaryota</taxon>
        <taxon>Fungi</taxon>
        <taxon>Dikarya</taxon>
        <taxon>Ascomycota</taxon>
        <taxon>Pezizomycotina</taxon>
        <taxon>Sordariomycetes</taxon>
        <taxon>Hypocreomycetidae</taxon>
        <taxon>Hypocreales</taxon>
        <taxon>Cordycipitaceae</taxon>
        <taxon>Akanthomyces</taxon>
        <taxon>Cordyceps confragosa</taxon>
    </lineage>
</organism>
<evidence type="ECO:0000256" key="1">
    <source>
        <dbReference type="SAM" id="MobiDB-lite"/>
    </source>
</evidence>
<evidence type="ECO:0000256" key="2">
    <source>
        <dbReference type="SAM" id="SignalP"/>
    </source>
</evidence>
<accession>A0A168F1R0</accession>
<dbReference type="InterPro" id="IPR054293">
    <property type="entry name" value="DUF7029"/>
</dbReference>
<dbReference type="AlphaFoldDB" id="A0A168F1R0"/>
<dbReference type="OrthoDB" id="160645at2759"/>
<feature type="domain" description="DUF7029" evidence="3">
    <location>
        <begin position="92"/>
        <end position="186"/>
    </location>
</feature>
<dbReference type="EMBL" id="AZHF01000006">
    <property type="protein sequence ID" value="OAA74540.1"/>
    <property type="molecule type" value="Genomic_DNA"/>
</dbReference>
<evidence type="ECO:0000259" key="3">
    <source>
        <dbReference type="Pfam" id="PF22974"/>
    </source>
</evidence>
<reference evidence="5 6" key="1">
    <citation type="journal article" date="2016" name="Genome Biol. Evol.">
        <title>Divergent and convergent evolution of fungal pathogenicity.</title>
        <authorList>
            <person name="Shang Y."/>
            <person name="Xiao G."/>
            <person name="Zheng P."/>
            <person name="Cen K."/>
            <person name="Zhan S."/>
            <person name="Wang C."/>
        </authorList>
    </citation>
    <scope>NUCLEOTIDE SEQUENCE [LARGE SCALE GENOMIC DNA]</scope>
    <source>
        <strain evidence="5 6">RCEF 1005</strain>
    </source>
</reference>
<dbReference type="STRING" id="1081108.A0A168F1R0"/>
<keyword evidence="2" id="KW-0732">Signal</keyword>
<dbReference type="InterPro" id="IPR055647">
    <property type="entry name" value="DUF7223"/>
</dbReference>
<feature type="compositionally biased region" description="Acidic residues" evidence="1">
    <location>
        <begin position="231"/>
        <end position="251"/>
    </location>
</feature>
<protein>
    <submittedName>
        <fullName evidence="5">Uncharacterized protein</fullName>
    </submittedName>
</protein>
<dbReference type="Proteomes" id="UP000076881">
    <property type="component" value="Unassembled WGS sequence"/>
</dbReference>
<dbReference type="Pfam" id="PF22974">
    <property type="entry name" value="DUF7029"/>
    <property type="match status" value="1"/>
</dbReference>
<gene>
    <name evidence="5" type="ORF">LEL_08121</name>
</gene>
<feature type="signal peptide" evidence="2">
    <location>
        <begin position="1"/>
        <end position="20"/>
    </location>
</feature>
<name>A0A168F1R0_CORDF</name>
<feature type="region of interest" description="Disordered" evidence="1">
    <location>
        <begin position="211"/>
        <end position="258"/>
    </location>
</feature>
<evidence type="ECO:0000313" key="6">
    <source>
        <dbReference type="Proteomes" id="UP000076881"/>
    </source>
</evidence>